<dbReference type="Pfam" id="PF20151">
    <property type="entry name" value="DUF6533"/>
    <property type="match status" value="1"/>
</dbReference>
<dbReference type="AlphaFoldDB" id="A0A371D950"/>
<dbReference type="EMBL" id="KZ857407">
    <property type="protein sequence ID" value="RDX49065.1"/>
    <property type="molecule type" value="Genomic_DNA"/>
</dbReference>
<keyword evidence="3" id="KW-1185">Reference proteome</keyword>
<reference evidence="2 3" key="1">
    <citation type="journal article" date="2018" name="Biotechnol. Biofuels">
        <title>Integrative visual omics of the white-rot fungus Polyporus brumalis exposes the biotechnological potential of its oxidative enzymes for delignifying raw plant biomass.</title>
        <authorList>
            <person name="Miyauchi S."/>
            <person name="Rancon A."/>
            <person name="Drula E."/>
            <person name="Hage H."/>
            <person name="Chaduli D."/>
            <person name="Favel A."/>
            <person name="Grisel S."/>
            <person name="Henrissat B."/>
            <person name="Herpoel-Gimbert I."/>
            <person name="Ruiz-Duenas F.J."/>
            <person name="Chevret D."/>
            <person name="Hainaut M."/>
            <person name="Lin J."/>
            <person name="Wang M."/>
            <person name="Pangilinan J."/>
            <person name="Lipzen A."/>
            <person name="Lesage-Meessen L."/>
            <person name="Navarro D."/>
            <person name="Riley R."/>
            <person name="Grigoriev I.V."/>
            <person name="Zhou S."/>
            <person name="Raouche S."/>
            <person name="Rosso M.N."/>
        </authorList>
    </citation>
    <scope>NUCLEOTIDE SEQUENCE [LARGE SCALE GENOMIC DNA]</scope>
    <source>
        <strain evidence="2 3">BRFM 1820</strain>
    </source>
</reference>
<evidence type="ECO:0000259" key="1">
    <source>
        <dbReference type="Pfam" id="PF20151"/>
    </source>
</evidence>
<gene>
    <name evidence="2" type="ORF">OH76DRAFT_1418595</name>
</gene>
<feature type="domain" description="DUF6533" evidence="1">
    <location>
        <begin position="14"/>
        <end position="53"/>
    </location>
</feature>
<dbReference type="STRING" id="139420.A0A371D950"/>
<dbReference type="Proteomes" id="UP000256964">
    <property type="component" value="Unassembled WGS sequence"/>
</dbReference>
<evidence type="ECO:0000313" key="3">
    <source>
        <dbReference type="Proteomes" id="UP000256964"/>
    </source>
</evidence>
<accession>A0A371D950</accession>
<protein>
    <recommendedName>
        <fullName evidence="1">DUF6533 domain-containing protein</fullName>
    </recommendedName>
</protein>
<evidence type="ECO:0000313" key="2">
    <source>
        <dbReference type="EMBL" id="RDX49065.1"/>
    </source>
</evidence>
<name>A0A371D950_9APHY</name>
<dbReference type="OrthoDB" id="2745134at2759"/>
<organism evidence="2 3">
    <name type="scientific">Lentinus brumalis</name>
    <dbReference type="NCBI Taxonomy" id="2498619"/>
    <lineage>
        <taxon>Eukaryota</taxon>
        <taxon>Fungi</taxon>
        <taxon>Dikarya</taxon>
        <taxon>Basidiomycota</taxon>
        <taxon>Agaricomycotina</taxon>
        <taxon>Agaricomycetes</taxon>
        <taxon>Polyporales</taxon>
        <taxon>Polyporaceae</taxon>
        <taxon>Lentinus</taxon>
    </lineage>
</organism>
<sequence length="228" mass="25917">MLIRYMDLTLHLVVVFFIYDTLITLDREAACFWHAKRISGASFWFFANKWIAMPYYVMLLVDFASIVSDKVREGSSHPSRSRSDFRQSCSGFIVAMQALEILQFVPGAAFSALRAYVLSRSKRLGLLVAAMSLAPAGVNLVQFDYQISGENFPPFGCLRLDNTTAALNFRLVFISRVPLITADVLLIYITWYKLSNWDALKQSKRLKLSDVLFRGGMLSSRFLWLRGA</sequence>
<dbReference type="InterPro" id="IPR045340">
    <property type="entry name" value="DUF6533"/>
</dbReference>
<proteinExistence type="predicted"/>